<accession>A0ACA9LHX4</accession>
<sequence>MTKSICFEGFAHLCFFPSQSLINCESGDKPSSSSTSCSASVLSTEKTQALKNNPAENSTCHVKCSQTQNLSSNSHENTLSSPLYFKGHMIFEKMSMHFALRGIPSTTAPPDVYDLHGCQLDKPIYYDVTVQEHDAKQKWEFKWVRWWGGDAGWMSSDPRCLVTGERFVPEQESTSEEQFIWFSTTLIKGNEEAQRHVKKYLNIKSEEEEIDVSHVCIGEMKLIVETDNVEDEFESFEDDENGSVCNYEIMEPDDN</sequence>
<gene>
    <name evidence="1" type="ORF">SCALOS_LOCUS4300</name>
</gene>
<dbReference type="EMBL" id="CAJVPM010005700">
    <property type="protein sequence ID" value="CAG8527017.1"/>
    <property type="molecule type" value="Genomic_DNA"/>
</dbReference>
<dbReference type="Proteomes" id="UP000789860">
    <property type="component" value="Unassembled WGS sequence"/>
</dbReference>
<proteinExistence type="predicted"/>
<keyword evidence="2" id="KW-1185">Reference proteome</keyword>
<name>A0ACA9LHX4_9GLOM</name>
<protein>
    <submittedName>
        <fullName evidence="1">10908_t:CDS:1</fullName>
    </submittedName>
</protein>
<organism evidence="1 2">
    <name type="scientific">Scutellospora calospora</name>
    <dbReference type="NCBI Taxonomy" id="85575"/>
    <lineage>
        <taxon>Eukaryota</taxon>
        <taxon>Fungi</taxon>
        <taxon>Fungi incertae sedis</taxon>
        <taxon>Mucoromycota</taxon>
        <taxon>Glomeromycotina</taxon>
        <taxon>Glomeromycetes</taxon>
        <taxon>Diversisporales</taxon>
        <taxon>Gigasporaceae</taxon>
        <taxon>Scutellospora</taxon>
    </lineage>
</organism>
<comment type="caution">
    <text evidence="1">The sequence shown here is derived from an EMBL/GenBank/DDBJ whole genome shotgun (WGS) entry which is preliminary data.</text>
</comment>
<evidence type="ECO:0000313" key="1">
    <source>
        <dbReference type="EMBL" id="CAG8527017.1"/>
    </source>
</evidence>
<reference evidence="1" key="1">
    <citation type="submission" date="2021-06" db="EMBL/GenBank/DDBJ databases">
        <authorList>
            <person name="Kallberg Y."/>
            <person name="Tangrot J."/>
            <person name="Rosling A."/>
        </authorList>
    </citation>
    <scope>NUCLEOTIDE SEQUENCE</scope>
    <source>
        <strain evidence="1">AU212A</strain>
    </source>
</reference>
<evidence type="ECO:0000313" key="2">
    <source>
        <dbReference type="Proteomes" id="UP000789860"/>
    </source>
</evidence>